<keyword evidence="1" id="KW-0472">Membrane</keyword>
<evidence type="ECO:0000256" key="1">
    <source>
        <dbReference type="SAM" id="Phobius"/>
    </source>
</evidence>
<feature type="transmembrane region" description="Helical" evidence="1">
    <location>
        <begin position="12"/>
        <end position="31"/>
    </location>
</feature>
<feature type="transmembrane region" description="Helical" evidence="1">
    <location>
        <begin position="105"/>
        <end position="125"/>
    </location>
</feature>
<feature type="transmembrane region" description="Helical" evidence="1">
    <location>
        <begin position="43"/>
        <end position="66"/>
    </location>
</feature>
<proteinExistence type="predicted"/>
<evidence type="ECO:0000313" key="2">
    <source>
        <dbReference type="EMBL" id="QDU08952.1"/>
    </source>
</evidence>
<reference evidence="2 3" key="1">
    <citation type="submission" date="2019-03" db="EMBL/GenBank/DDBJ databases">
        <title>Deep-cultivation of Planctomycetes and their phenomic and genomic characterization uncovers novel biology.</title>
        <authorList>
            <person name="Wiegand S."/>
            <person name="Jogler M."/>
            <person name="Boedeker C."/>
            <person name="Pinto D."/>
            <person name="Vollmers J."/>
            <person name="Rivas-Marin E."/>
            <person name="Kohn T."/>
            <person name="Peeters S.H."/>
            <person name="Heuer A."/>
            <person name="Rast P."/>
            <person name="Oberbeckmann S."/>
            <person name="Bunk B."/>
            <person name="Jeske O."/>
            <person name="Meyerdierks A."/>
            <person name="Storesund J.E."/>
            <person name="Kallscheuer N."/>
            <person name="Luecker S."/>
            <person name="Lage O.M."/>
            <person name="Pohl T."/>
            <person name="Merkel B.J."/>
            <person name="Hornburger P."/>
            <person name="Mueller R.-W."/>
            <person name="Bruemmer F."/>
            <person name="Labrenz M."/>
            <person name="Spormann A.M."/>
            <person name="Op den Camp H."/>
            <person name="Overmann J."/>
            <person name="Amann R."/>
            <person name="Jetten M.S.M."/>
            <person name="Mascher T."/>
            <person name="Medema M.H."/>
            <person name="Devos D.P."/>
            <person name="Kaster A.-K."/>
            <person name="Ovreas L."/>
            <person name="Rohde M."/>
            <person name="Galperin M.Y."/>
            <person name="Jogler C."/>
        </authorList>
    </citation>
    <scope>NUCLEOTIDE SEQUENCE [LARGE SCALE GENOMIC DNA]</scope>
    <source>
        <strain evidence="2 3">V202</strain>
    </source>
</reference>
<protein>
    <submittedName>
        <fullName evidence="2">Uncharacterized protein</fullName>
    </submittedName>
</protein>
<dbReference type="EMBL" id="CP037422">
    <property type="protein sequence ID" value="QDU08952.1"/>
    <property type="molecule type" value="Genomic_DNA"/>
</dbReference>
<dbReference type="RefSeq" id="WP_145174415.1">
    <property type="nucleotide sequence ID" value="NZ_CP037422.1"/>
</dbReference>
<dbReference type="AlphaFoldDB" id="A0A517WUQ5"/>
<accession>A0A517WUQ5</accession>
<dbReference type="OrthoDB" id="7870559at2"/>
<name>A0A517WUQ5_9PLAN</name>
<dbReference type="Proteomes" id="UP000318384">
    <property type="component" value="Chromosome"/>
</dbReference>
<sequence>MNEMTSFIAKMMALYLLVTGIGFFLSKEFYLRMLNDAESEHPISINLSGMVHFFIGMAVILNHFLWKTHLEIAVSLIGMAFLLKGCLLIMVPGTILKSNQFSMKILPLSGIGFIAVGLYLIWALYV</sequence>
<keyword evidence="1" id="KW-0812">Transmembrane</keyword>
<organism evidence="2 3">
    <name type="scientific">Gimesia aquarii</name>
    <dbReference type="NCBI Taxonomy" id="2527964"/>
    <lineage>
        <taxon>Bacteria</taxon>
        <taxon>Pseudomonadati</taxon>
        <taxon>Planctomycetota</taxon>
        <taxon>Planctomycetia</taxon>
        <taxon>Planctomycetales</taxon>
        <taxon>Planctomycetaceae</taxon>
        <taxon>Gimesia</taxon>
    </lineage>
</organism>
<keyword evidence="3" id="KW-1185">Reference proteome</keyword>
<evidence type="ECO:0000313" key="3">
    <source>
        <dbReference type="Proteomes" id="UP000318384"/>
    </source>
</evidence>
<keyword evidence="1" id="KW-1133">Transmembrane helix</keyword>
<feature type="transmembrane region" description="Helical" evidence="1">
    <location>
        <begin position="72"/>
        <end position="93"/>
    </location>
</feature>
<gene>
    <name evidence="2" type="ORF">V202x_23220</name>
</gene>